<feature type="compositionally biased region" description="Basic and acidic residues" evidence="1">
    <location>
        <begin position="107"/>
        <end position="117"/>
    </location>
</feature>
<feature type="region of interest" description="Disordered" evidence="1">
    <location>
        <begin position="107"/>
        <end position="134"/>
    </location>
</feature>
<proteinExistence type="predicted"/>
<reference evidence="2 3" key="1">
    <citation type="submission" date="2018-11" db="EMBL/GenBank/DDBJ databases">
        <authorList>
            <consortium name="Pathogen Informatics"/>
        </authorList>
    </citation>
    <scope>NUCLEOTIDE SEQUENCE [LARGE SCALE GENOMIC DNA]</scope>
</reference>
<dbReference type="InterPro" id="IPR035127">
    <property type="entry name" value="SL4P"/>
</dbReference>
<name>A0A3P7K4R8_STRVU</name>
<evidence type="ECO:0000313" key="2">
    <source>
        <dbReference type="EMBL" id="VDM83407.1"/>
    </source>
</evidence>
<accession>A0A3P7K4R8</accession>
<dbReference type="Proteomes" id="UP000270094">
    <property type="component" value="Unassembled WGS sequence"/>
</dbReference>
<dbReference type="Pfam" id="PF17618">
    <property type="entry name" value="SL4P"/>
    <property type="match status" value="1"/>
</dbReference>
<organism evidence="2 3">
    <name type="scientific">Strongylus vulgaris</name>
    <name type="common">Blood worm</name>
    <dbReference type="NCBI Taxonomy" id="40348"/>
    <lineage>
        <taxon>Eukaryota</taxon>
        <taxon>Metazoa</taxon>
        <taxon>Ecdysozoa</taxon>
        <taxon>Nematoda</taxon>
        <taxon>Chromadorea</taxon>
        <taxon>Rhabditida</taxon>
        <taxon>Rhabditina</taxon>
        <taxon>Rhabditomorpha</taxon>
        <taxon>Strongyloidea</taxon>
        <taxon>Strongylidae</taxon>
        <taxon>Strongylus</taxon>
    </lineage>
</organism>
<dbReference type="AlphaFoldDB" id="A0A3P7K4R8"/>
<evidence type="ECO:0000313" key="3">
    <source>
        <dbReference type="Proteomes" id="UP000270094"/>
    </source>
</evidence>
<feature type="non-terminal residue" evidence="2">
    <location>
        <position position="1"/>
    </location>
</feature>
<keyword evidence="3" id="KW-1185">Reference proteome</keyword>
<gene>
    <name evidence="2" type="ORF">SVUK_LOCUS18405</name>
</gene>
<evidence type="ECO:0000256" key="1">
    <source>
        <dbReference type="SAM" id="MobiDB-lite"/>
    </source>
</evidence>
<dbReference type="EMBL" id="UYYB01122920">
    <property type="protein sequence ID" value="VDM83407.1"/>
    <property type="molecule type" value="Genomic_DNA"/>
</dbReference>
<protein>
    <submittedName>
        <fullName evidence="2">Uncharacterized protein</fullName>
    </submittedName>
</protein>
<sequence length="167" mass="19186">LHPRKTAPTHSRAEDSASSEPEKKTVNIWFYEYDIPEIVIKYRNTEELREELHRKLKGMKFSFAEVHQPDMGYRIATVKNADDLFAMMETDPGSVSHLKLWYVPHDEQDTKNRKKPVDLSNKLRSRSPSPIRRRHCSGINHVVDNAHIHLTAMPHVSQPASTPGILG</sequence>